<evidence type="ECO:0000313" key="3">
    <source>
        <dbReference type="EMBL" id="HAE4050150.1"/>
    </source>
</evidence>
<feature type="domain" description="Bacteriophage tail tape measure C-terminal" evidence="2">
    <location>
        <begin position="63"/>
        <end position="134"/>
    </location>
</feature>
<reference evidence="3" key="1">
    <citation type="journal article" date="2018" name="Genome Biol.">
        <title>SKESA: strategic k-mer extension for scrupulous assemblies.</title>
        <authorList>
            <person name="Souvorov A."/>
            <person name="Agarwala R."/>
            <person name="Lipman D.J."/>
        </authorList>
    </citation>
    <scope>NUCLEOTIDE SEQUENCE</scope>
    <source>
        <strain evidence="3">10-2762</strain>
    </source>
</reference>
<gene>
    <name evidence="3" type="ORF">G4B35_003311</name>
</gene>
<sequence length="246" mass="27018">EQINEQFDKMIDNVKILAEHQHKSISSPEFVKQIADINKMRGEALEDNLKGYNEYEDNLHSVLAGVKKGMKSYQETSDKVALQVAQVWDKSLDYMTDSLTDFFTTGETGWKNYLKDILTMIEKVMVRDVIVAPFSKWMGGMLGVSSSGGVSATESAMDYNSLPVPSVPNLSATKTSGVGSSSVSGIQVYVYNQGGNTNGNVQSSTKQGQDLGKALQRAAQNWIKQQNVQSNRQGGTNKAMNSWSVK</sequence>
<dbReference type="EMBL" id="DAARUZ010000024">
    <property type="protein sequence ID" value="HAE4050150.1"/>
    <property type="molecule type" value="Genomic_DNA"/>
</dbReference>
<evidence type="ECO:0000259" key="2">
    <source>
        <dbReference type="Pfam" id="PF09718"/>
    </source>
</evidence>
<dbReference type="Pfam" id="PF09718">
    <property type="entry name" value="Tape_meas_lam_C"/>
    <property type="match status" value="1"/>
</dbReference>
<feature type="non-terminal residue" evidence="3">
    <location>
        <position position="1"/>
    </location>
</feature>
<dbReference type="AlphaFoldDB" id="A0A730XU05"/>
<comment type="caution">
    <text evidence="3">The sequence shown here is derived from an EMBL/GenBank/DDBJ whole genome shotgun (WGS) entry which is preliminary data.</text>
</comment>
<feature type="region of interest" description="Disordered" evidence="1">
    <location>
        <begin position="225"/>
        <end position="246"/>
    </location>
</feature>
<evidence type="ECO:0000256" key="1">
    <source>
        <dbReference type="SAM" id="MobiDB-lite"/>
    </source>
</evidence>
<organism evidence="3">
    <name type="scientific">Salmonella enterica subsp. enterica serovar Braenderup</name>
    <dbReference type="NCBI Taxonomy" id="149391"/>
    <lineage>
        <taxon>Bacteria</taxon>
        <taxon>Pseudomonadati</taxon>
        <taxon>Pseudomonadota</taxon>
        <taxon>Gammaproteobacteria</taxon>
        <taxon>Enterobacterales</taxon>
        <taxon>Enterobacteriaceae</taxon>
        <taxon>Salmonella</taxon>
    </lineage>
</organism>
<proteinExistence type="predicted"/>
<reference evidence="3" key="2">
    <citation type="submission" date="2018-07" db="EMBL/GenBank/DDBJ databases">
        <authorList>
            <consortium name="NCBI Pathogen Detection Project"/>
        </authorList>
    </citation>
    <scope>NUCLEOTIDE SEQUENCE</scope>
    <source>
        <strain evidence="3">10-2762</strain>
    </source>
</reference>
<dbReference type="InterPro" id="IPR006431">
    <property type="entry name" value="Phage_tape_meas_C"/>
</dbReference>
<protein>
    <submittedName>
        <fullName evidence="3">Phage tail tape-measure protein</fullName>
    </submittedName>
</protein>
<accession>A0A730XU05</accession>
<name>A0A730XU05_SALET</name>